<comment type="similarity">
    <text evidence="1 4">Belongs to the glycosyl hydrolase 17 family.</text>
</comment>
<reference evidence="7" key="1">
    <citation type="submission" date="2016-03" db="EMBL/GenBank/DDBJ databases">
        <title>Mechanisms controlling the formation of the plant cell surface in tip-growing cells are functionally conserved among land plants.</title>
        <authorList>
            <person name="Honkanen S."/>
            <person name="Jones V.A."/>
            <person name="Morieri G."/>
            <person name="Champion C."/>
            <person name="Hetherington A.J."/>
            <person name="Kelly S."/>
            <person name="Saint-Marcoux D."/>
            <person name="Proust H."/>
            <person name="Prescott H."/>
            <person name="Dolan L."/>
        </authorList>
    </citation>
    <scope>NUCLEOTIDE SEQUENCE [LARGE SCALE GENOMIC DNA]</scope>
    <source>
        <tissue evidence="7">Whole gametophyte</tissue>
    </source>
</reference>
<dbReference type="GO" id="GO:0005975">
    <property type="term" value="P:carbohydrate metabolic process"/>
    <property type="evidence" value="ECO:0007669"/>
    <property type="project" value="InterPro"/>
</dbReference>
<dbReference type="InterPro" id="IPR044965">
    <property type="entry name" value="Glyco_hydro_17_plant"/>
</dbReference>
<dbReference type="EMBL" id="LVLJ01002675">
    <property type="protein sequence ID" value="OAE24168.1"/>
    <property type="molecule type" value="Genomic_DNA"/>
</dbReference>
<gene>
    <name evidence="7" type="ORF">AXG93_2752s1840</name>
</gene>
<dbReference type="SUPFAM" id="SSF51445">
    <property type="entry name" value="(Trans)glycosidases"/>
    <property type="match status" value="1"/>
</dbReference>
<name>A0A176VTM9_MARPO</name>
<dbReference type="Pfam" id="PF00332">
    <property type="entry name" value="Glyco_hydro_17"/>
    <property type="match status" value="1"/>
</dbReference>
<evidence type="ECO:0000256" key="3">
    <source>
        <dbReference type="ARBA" id="ARBA00023295"/>
    </source>
</evidence>
<evidence type="ECO:0000256" key="1">
    <source>
        <dbReference type="ARBA" id="ARBA00008773"/>
    </source>
</evidence>
<evidence type="ECO:0008006" key="9">
    <source>
        <dbReference type="Google" id="ProtNLM"/>
    </source>
</evidence>
<dbReference type="FunFam" id="3.20.20.80:FF:000010">
    <property type="entry name" value="glucan endo-1,3-beta-glucosidase, basic"/>
    <property type="match status" value="1"/>
</dbReference>
<dbReference type="PANTHER" id="PTHR32227">
    <property type="entry name" value="GLUCAN ENDO-1,3-BETA-GLUCOSIDASE BG1-RELATED-RELATED"/>
    <property type="match status" value="1"/>
</dbReference>
<dbReference type="InterPro" id="IPR000490">
    <property type="entry name" value="Glyco_hydro_17"/>
</dbReference>
<evidence type="ECO:0000313" key="8">
    <source>
        <dbReference type="Proteomes" id="UP000077202"/>
    </source>
</evidence>
<proteinExistence type="inferred from homology"/>
<keyword evidence="3 5" id="KW-0326">Glycosidase</keyword>
<feature type="signal peptide" evidence="6">
    <location>
        <begin position="1"/>
        <end position="32"/>
    </location>
</feature>
<dbReference type="AlphaFoldDB" id="A0A176VTM9"/>
<evidence type="ECO:0000256" key="2">
    <source>
        <dbReference type="ARBA" id="ARBA00022801"/>
    </source>
</evidence>
<evidence type="ECO:0000256" key="6">
    <source>
        <dbReference type="SAM" id="SignalP"/>
    </source>
</evidence>
<dbReference type="GO" id="GO:0004553">
    <property type="term" value="F:hydrolase activity, hydrolyzing O-glycosyl compounds"/>
    <property type="evidence" value="ECO:0007669"/>
    <property type="project" value="InterPro"/>
</dbReference>
<evidence type="ECO:0000256" key="4">
    <source>
        <dbReference type="RuleBase" id="RU004335"/>
    </source>
</evidence>
<feature type="chain" id="PRO_5008052050" description="Glucan endo-1,3-beta-D-glucosidase" evidence="6">
    <location>
        <begin position="33"/>
        <end position="358"/>
    </location>
</feature>
<comment type="caution">
    <text evidence="7">The sequence shown here is derived from an EMBL/GenBank/DDBJ whole genome shotgun (WGS) entry which is preliminary data.</text>
</comment>
<dbReference type="PROSITE" id="PS00587">
    <property type="entry name" value="GLYCOSYL_HYDROL_F17"/>
    <property type="match status" value="1"/>
</dbReference>
<evidence type="ECO:0000313" key="7">
    <source>
        <dbReference type="EMBL" id="OAE24168.1"/>
    </source>
</evidence>
<dbReference type="InterPro" id="IPR017853">
    <property type="entry name" value="GH"/>
</dbReference>
<dbReference type="Gene3D" id="3.20.20.80">
    <property type="entry name" value="Glycosidases"/>
    <property type="match status" value="1"/>
</dbReference>
<sequence>MSRKNSTPLGADATSIWLLLLIFSASVSDSIGEDLLGVCYGELGQDLPPISTTIKLLKELHADAVRLYDANPSVLTALRGTGIGVIVSVLDSELQDFAQNPTTAVLWVQKYVSPFYPSTRITYIAVGNEILSPGTVDEYGPHLVPAMWNLYHALAGRRLQDHIKVVAPVSGDILGTSWPPSKGAFSQLNYIHPLLRFLEYTKSKFFINVYPYYAHRMNPVQVPLDYAVFLKTEPEFKDPITGLPYYNLFDAMIDATYSAMLDIGITKVGVAVGETGWPTAGGYAASARTAKLYIRNLIQHVQRGGTPNRPKERVPVFLFSLYNENEKIGPDTEKNWGIFYPNATKVYDVDLDPVTSDL</sequence>
<organism evidence="7 8">
    <name type="scientific">Marchantia polymorpha subsp. ruderalis</name>
    <dbReference type="NCBI Taxonomy" id="1480154"/>
    <lineage>
        <taxon>Eukaryota</taxon>
        <taxon>Viridiplantae</taxon>
        <taxon>Streptophyta</taxon>
        <taxon>Embryophyta</taxon>
        <taxon>Marchantiophyta</taxon>
        <taxon>Marchantiopsida</taxon>
        <taxon>Marchantiidae</taxon>
        <taxon>Marchantiales</taxon>
        <taxon>Marchantiaceae</taxon>
        <taxon>Marchantia</taxon>
    </lineage>
</organism>
<keyword evidence="2 5" id="KW-0378">Hydrolase</keyword>
<accession>A0A176VTM9</accession>
<dbReference type="Proteomes" id="UP000077202">
    <property type="component" value="Unassembled WGS sequence"/>
</dbReference>
<protein>
    <recommendedName>
        <fullName evidence="9">Glucan endo-1,3-beta-D-glucosidase</fullName>
    </recommendedName>
</protein>
<evidence type="ECO:0000256" key="5">
    <source>
        <dbReference type="RuleBase" id="RU004336"/>
    </source>
</evidence>
<keyword evidence="6" id="KW-0732">Signal</keyword>
<keyword evidence="8" id="KW-1185">Reference proteome</keyword>